<dbReference type="InterPro" id="IPR020894">
    <property type="entry name" value="Cadherin_CS"/>
</dbReference>
<dbReference type="PROSITE" id="PS00232">
    <property type="entry name" value="CADHERIN_1"/>
    <property type="match status" value="1"/>
</dbReference>
<keyword evidence="4" id="KW-1003">Cell membrane</keyword>
<dbReference type="SMART" id="SM00112">
    <property type="entry name" value="CA"/>
    <property type="match status" value="2"/>
</dbReference>
<dbReference type="InterPro" id="IPR036817">
    <property type="entry name" value="Transthyretin/HIU_hydrolase_sf"/>
</dbReference>
<evidence type="ECO:0000256" key="4">
    <source>
        <dbReference type="ARBA" id="ARBA00022475"/>
    </source>
</evidence>
<evidence type="ECO:0000313" key="18">
    <source>
        <dbReference type="Proteomes" id="UP001176940"/>
    </source>
</evidence>
<evidence type="ECO:0000256" key="2">
    <source>
        <dbReference type="ARBA" id="ARBA00004236"/>
    </source>
</evidence>
<comment type="caution">
    <text evidence="17">The sequence shown here is derived from an EMBL/GenBank/DDBJ whole genome shotgun (WGS) entry which is preliminary data.</text>
</comment>
<name>A0ABN9L0Y6_9NEOB</name>
<dbReference type="PROSITE" id="PS00769">
    <property type="entry name" value="TRANSTHYRETIN_2"/>
    <property type="match status" value="1"/>
</dbReference>
<dbReference type="CDD" id="cd05822">
    <property type="entry name" value="TLP_HIUase"/>
    <property type="match status" value="1"/>
</dbReference>
<dbReference type="CDD" id="cd11304">
    <property type="entry name" value="Cadherin_repeat"/>
    <property type="match status" value="1"/>
</dbReference>
<sequence>MRLMYPALLILLVKVSLVVLEDLEQCVPGFSEQRYAFTVPRKILERGRAVGKVTFTSCSVNNRALYSPEDTRFRVFPDGKVAVKRQITLHDGAVSFVLNAWDAKGTRHSVPIILWNEREQQAQSSDGNKDIEKTSLLLRRKKRAYVLPPVYITENERGPYPKRFFQVKSNVDSTGKVFYRISGTGADSDPIGVFTVDSTGWLWVTKPLDREYIAKYNIKVSAISESGQTLEDPVEIVINISDQNDNKPVFTQARYDGGVKEDALPGTSVVKVLATDEDDTEFTSNGIIQYSITDQTPKEPNDIFRIDPKTGLISVVKLGLSYKKINNYVLTVSAADMEGVGLRTTCSVAISVLPAEGDQDMSGGSDSLLSTHVLNTAQGIPAKGLTITLSKLDARQTKWVQVSRSITNEDGRCPGLLRGEPLAAGTFQLRFDTKDYWKQLQQDSFYPCGGVVFTILDPKQKYHVPLLLTPFSYTTYRGS</sequence>
<keyword evidence="10 14" id="KW-0106">Calcium</keyword>
<accession>A0ABN9L0Y6</accession>
<evidence type="ECO:0000256" key="12">
    <source>
        <dbReference type="ARBA" id="ARBA00023136"/>
    </source>
</evidence>
<dbReference type="SUPFAM" id="SSF49472">
    <property type="entry name" value="Transthyretin (synonym: prealbumin)"/>
    <property type="match status" value="1"/>
</dbReference>
<dbReference type="PANTHER" id="PTHR24027">
    <property type="entry name" value="CADHERIN-23"/>
    <property type="match status" value="1"/>
</dbReference>
<comment type="catalytic activity">
    <reaction evidence="1">
        <text>5-hydroxyisourate + H2O = 5-hydroxy-2-oxo-4-ureido-2,5-dihydro-1H-imidazole-5-carboxylate + H(+)</text>
        <dbReference type="Rhea" id="RHEA:23736"/>
        <dbReference type="ChEBI" id="CHEBI:15377"/>
        <dbReference type="ChEBI" id="CHEBI:15378"/>
        <dbReference type="ChEBI" id="CHEBI:18072"/>
        <dbReference type="ChEBI" id="CHEBI:58639"/>
        <dbReference type="EC" id="3.5.2.17"/>
    </reaction>
</comment>
<evidence type="ECO:0000256" key="10">
    <source>
        <dbReference type="ARBA" id="ARBA00022837"/>
    </source>
</evidence>
<proteinExistence type="predicted"/>
<dbReference type="InterPro" id="IPR002126">
    <property type="entry name" value="Cadherin-like_dom"/>
</dbReference>
<dbReference type="InterPro" id="IPR014306">
    <property type="entry name" value="Hydroxyisourate_hydrolase"/>
</dbReference>
<dbReference type="EC" id="3.5.2.17" evidence="3"/>
<evidence type="ECO:0000256" key="1">
    <source>
        <dbReference type="ARBA" id="ARBA00001043"/>
    </source>
</evidence>
<keyword evidence="5" id="KW-0659">Purine metabolism</keyword>
<keyword evidence="9" id="KW-0378">Hydrolase</keyword>
<feature type="domain" description="Cadherin" evidence="16">
    <location>
        <begin position="169"/>
        <end position="250"/>
    </location>
</feature>
<keyword evidence="13" id="KW-0325">Glycoprotein</keyword>
<dbReference type="Pfam" id="PF00576">
    <property type="entry name" value="Transthyretin"/>
    <property type="match status" value="1"/>
</dbReference>
<dbReference type="InterPro" id="IPR039808">
    <property type="entry name" value="Cadherin"/>
</dbReference>
<keyword evidence="8" id="KW-0677">Repeat</keyword>
<dbReference type="PROSITE" id="PS50268">
    <property type="entry name" value="CADHERIN_2"/>
    <property type="match status" value="2"/>
</dbReference>
<dbReference type="PANTHER" id="PTHR24027:SF319">
    <property type="entry name" value="CADHERIN-1"/>
    <property type="match status" value="1"/>
</dbReference>
<dbReference type="PROSITE" id="PS00768">
    <property type="entry name" value="TRANSTHYRETIN_1"/>
    <property type="match status" value="1"/>
</dbReference>
<evidence type="ECO:0000313" key="17">
    <source>
        <dbReference type="EMBL" id="CAJ0930542.1"/>
    </source>
</evidence>
<dbReference type="EMBL" id="CAUEEQ010006779">
    <property type="protein sequence ID" value="CAJ0930542.1"/>
    <property type="molecule type" value="Genomic_DNA"/>
</dbReference>
<comment type="subcellular location">
    <subcellularLocation>
        <location evidence="2">Cell membrane</location>
    </subcellularLocation>
</comment>
<dbReference type="Pfam" id="PF08758">
    <property type="entry name" value="Cadherin_pro"/>
    <property type="match status" value="1"/>
</dbReference>
<dbReference type="Gene3D" id="2.60.40.180">
    <property type="entry name" value="Transthyretin/hydroxyisourate hydrolase domain"/>
    <property type="match status" value="1"/>
</dbReference>
<dbReference type="Proteomes" id="UP001176940">
    <property type="component" value="Unassembled WGS sequence"/>
</dbReference>
<organism evidence="17 18">
    <name type="scientific">Ranitomeya imitator</name>
    <name type="common">mimic poison frog</name>
    <dbReference type="NCBI Taxonomy" id="111125"/>
    <lineage>
        <taxon>Eukaryota</taxon>
        <taxon>Metazoa</taxon>
        <taxon>Chordata</taxon>
        <taxon>Craniata</taxon>
        <taxon>Vertebrata</taxon>
        <taxon>Euteleostomi</taxon>
        <taxon>Amphibia</taxon>
        <taxon>Batrachia</taxon>
        <taxon>Anura</taxon>
        <taxon>Neobatrachia</taxon>
        <taxon>Hyloidea</taxon>
        <taxon>Dendrobatidae</taxon>
        <taxon>Dendrobatinae</taxon>
        <taxon>Ranitomeya</taxon>
    </lineage>
</organism>
<dbReference type="PRINTS" id="PR00189">
    <property type="entry name" value="TRNSTHYRETIN"/>
</dbReference>
<evidence type="ECO:0000256" key="3">
    <source>
        <dbReference type="ARBA" id="ARBA00012609"/>
    </source>
</evidence>
<dbReference type="InterPro" id="IPR023416">
    <property type="entry name" value="Transthyretin/HIU_hydrolase_d"/>
</dbReference>
<evidence type="ECO:0000256" key="7">
    <source>
        <dbReference type="ARBA" id="ARBA00022729"/>
    </source>
</evidence>
<dbReference type="Pfam" id="PF00028">
    <property type="entry name" value="Cadherin"/>
    <property type="match status" value="2"/>
</dbReference>
<dbReference type="SMART" id="SM01055">
    <property type="entry name" value="Cadherin_pro"/>
    <property type="match status" value="1"/>
</dbReference>
<evidence type="ECO:0000256" key="15">
    <source>
        <dbReference type="SAM" id="SignalP"/>
    </source>
</evidence>
<dbReference type="SUPFAM" id="SSF49313">
    <property type="entry name" value="Cadherin-like"/>
    <property type="match status" value="3"/>
</dbReference>
<evidence type="ECO:0000256" key="13">
    <source>
        <dbReference type="ARBA" id="ARBA00023180"/>
    </source>
</evidence>
<protein>
    <recommendedName>
        <fullName evidence="3">hydroxyisourate hydrolase</fullName>
        <ecNumber evidence="3">3.5.2.17</ecNumber>
    </recommendedName>
</protein>
<keyword evidence="7 15" id="KW-0732">Signal</keyword>
<dbReference type="NCBIfam" id="TIGR02962">
    <property type="entry name" value="hdxy_isourate"/>
    <property type="match status" value="1"/>
</dbReference>
<dbReference type="InterPro" id="IPR014868">
    <property type="entry name" value="Cadherin_pro_dom"/>
</dbReference>
<keyword evidence="11" id="KW-0130">Cell adhesion</keyword>
<evidence type="ECO:0000256" key="11">
    <source>
        <dbReference type="ARBA" id="ARBA00022889"/>
    </source>
</evidence>
<evidence type="ECO:0000259" key="16">
    <source>
        <dbReference type="PROSITE" id="PS50268"/>
    </source>
</evidence>
<evidence type="ECO:0000256" key="9">
    <source>
        <dbReference type="ARBA" id="ARBA00022801"/>
    </source>
</evidence>
<evidence type="ECO:0000256" key="14">
    <source>
        <dbReference type="PROSITE-ProRule" id="PRU00043"/>
    </source>
</evidence>
<dbReference type="InterPro" id="IPR023418">
    <property type="entry name" value="Thyroxine_BS"/>
</dbReference>
<dbReference type="InterPro" id="IPR015919">
    <property type="entry name" value="Cadherin-like_sf"/>
</dbReference>
<evidence type="ECO:0000256" key="8">
    <source>
        <dbReference type="ARBA" id="ARBA00022737"/>
    </source>
</evidence>
<dbReference type="SMART" id="SM00095">
    <property type="entry name" value="TR_THY"/>
    <property type="match status" value="1"/>
</dbReference>
<keyword evidence="18" id="KW-1185">Reference proteome</keyword>
<feature type="signal peptide" evidence="15">
    <location>
        <begin position="1"/>
        <end position="20"/>
    </location>
</feature>
<evidence type="ECO:0000256" key="5">
    <source>
        <dbReference type="ARBA" id="ARBA00022631"/>
    </source>
</evidence>
<dbReference type="Gene3D" id="2.60.40.60">
    <property type="entry name" value="Cadherins"/>
    <property type="match status" value="3"/>
</dbReference>
<dbReference type="InterPro" id="IPR023419">
    <property type="entry name" value="Transthyretin_CS"/>
</dbReference>
<gene>
    <name evidence="17" type="ORF">RIMI_LOCUS4266658</name>
</gene>
<dbReference type="InterPro" id="IPR000895">
    <property type="entry name" value="Transthyretin/HIU_hydrolase"/>
</dbReference>
<dbReference type="PRINTS" id="PR00205">
    <property type="entry name" value="CADHERIN"/>
</dbReference>
<keyword evidence="12" id="KW-0472">Membrane</keyword>
<reference evidence="17" key="1">
    <citation type="submission" date="2023-07" db="EMBL/GenBank/DDBJ databases">
        <authorList>
            <person name="Stuckert A."/>
        </authorList>
    </citation>
    <scope>NUCLEOTIDE SEQUENCE</scope>
</reference>
<evidence type="ECO:0000256" key="6">
    <source>
        <dbReference type="ARBA" id="ARBA00022723"/>
    </source>
</evidence>
<keyword evidence="6" id="KW-0479">Metal-binding</keyword>
<feature type="domain" description="Cadherin" evidence="16">
    <location>
        <begin position="251"/>
        <end position="368"/>
    </location>
</feature>
<feature type="chain" id="PRO_5047281630" description="hydroxyisourate hydrolase" evidence="15">
    <location>
        <begin position="21"/>
        <end position="479"/>
    </location>
</feature>